<feature type="domain" description="Peptidase M28" evidence="2">
    <location>
        <begin position="251"/>
        <end position="463"/>
    </location>
</feature>
<accession>A0A2X4UAL6</accession>
<dbReference type="InterPro" id="IPR046450">
    <property type="entry name" value="PA_dom_sf"/>
</dbReference>
<dbReference type="GO" id="GO:0008235">
    <property type="term" value="F:metalloexopeptidase activity"/>
    <property type="evidence" value="ECO:0007669"/>
    <property type="project" value="InterPro"/>
</dbReference>
<gene>
    <name evidence="3" type="primary">lieA</name>
    <name evidence="3" type="ORF">NCTC10994_03432</name>
</gene>
<dbReference type="Pfam" id="PF04389">
    <property type="entry name" value="Peptidase_M28"/>
    <property type="match status" value="1"/>
</dbReference>
<dbReference type="AlphaFoldDB" id="A0A2X4UAL6"/>
<proteinExistence type="predicted"/>
<reference evidence="3 4" key="1">
    <citation type="submission" date="2018-06" db="EMBL/GenBank/DDBJ databases">
        <authorList>
            <consortium name="Pathogen Informatics"/>
            <person name="Doyle S."/>
        </authorList>
    </citation>
    <scope>NUCLEOTIDE SEQUENCE [LARGE SCALE GENOMIC DNA]</scope>
    <source>
        <strain evidence="3 4">NCTC10994</strain>
    </source>
</reference>
<protein>
    <submittedName>
        <fullName evidence="3">M28 family aminopeptidase</fullName>
        <ecNumber evidence="3">3.4.24.-</ecNumber>
    </submittedName>
</protein>
<evidence type="ECO:0000313" key="3">
    <source>
        <dbReference type="EMBL" id="SQI36857.1"/>
    </source>
</evidence>
<evidence type="ECO:0000313" key="4">
    <source>
        <dbReference type="Proteomes" id="UP000249091"/>
    </source>
</evidence>
<organism evidence="3 4">
    <name type="scientific">Rhodococcus coprophilus</name>
    <dbReference type="NCBI Taxonomy" id="38310"/>
    <lineage>
        <taxon>Bacteria</taxon>
        <taxon>Bacillati</taxon>
        <taxon>Actinomycetota</taxon>
        <taxon>Actinomycetes</taxon>
        <taxon>Mycobacteriales</taxon>
        <taxon>Nocardiaceae</taxon>
        <taxon>Rhodococcus</taxon>
    </lineage>
</organism>
<dbReference type="InterPro" id="IPR045175">
    <property type="entry name" value="M28_fam"/>
</dbReference>
<dbReference type="EC" id="3.4.24.-" evidence="3"/>
<dbReference type="Gene3D" id="3.50.30.30">
    <property type="match status" value="1"/>
</dbReference>
<dbReference type="SUPFAM" id="SSF53187">
    <property type="entry name" value="Zn-dependent exopeptidases"/>
    <property type="match status" value="1"/>
</dbReference>
<dbReference type="KEGG" id="rcr:NCTC10994_03432"/>
<keyword evidence="3" id="KW-0031">Aminopeptidase</keyword>
<dbReference type="Pfam" id="PF02225">
    <property type="entry name" value="PA"/>
    <property type="match status" value="1"/>
</dbReference>
<dbReference type="STRING" id="1219011.GCA_001895045_03734"/>
<name>A0A2X4UAL6_9NOCA</name>
<dbReference type="PROSITE" id="PS51257">
    <property type="entry name" value="PROKAR_LIPOPROTEIN"/>
    <property type="match status" value="1"/>
</dbReference>
<dbReference type="RefSeq" id="WP_072703962.1">
    <property type="nucleotide sequence ID" value="NZ_JAFBBL010000001.1"/>
</dbReference>
<evidence type="ECO:0000259" key="1">
    <source>
        <dbReference type="Pfam" id="PF02225"/>
    </source>
</evidence>
<dbReference type="GO" id="GO:0004177">
    <property type="term" value="F:aminopeptidase activity"/>
    <property type="evidence" value="ECO:0007669"/>
    <property type="project" value="UniProtKB-KW"/>
</dbReference>
<dbReference type="SUPFAM" id="SSF52025">
    <property type="entry name" value="PA domain"/>
    <property type="match status" value="1"/>
</dbReference>
<evidence type="ECO:0000259" key="2">
    <source>
        <dbReference type="Pfam" id="PF04389"/>
    </source>
</evidence>
<dbReference type="Proteomes" id="UP000249091">
    <property type="component" value="Chromosome 1"/>
</dbReference>
<feature type="domain" description="PA" evidence="1">
    <location>
        <begin position="148"/>
        <end position="229"/>
    </location>
</feature>
<dbReference type="InterPro" id="IPR003137">
    <property type="entry name" value="PA_domain"/>
</dbReference>
<dbReference type="PANTHER" id="PTHR12147">
    <property type="entry name" value="METALLOPEPTIDASE M28 FAMILY MEMBER"/>
    <property type="match status" value="1"/>
</dbReference>
<dbReference type="EMBL" id="LS483468">
    <property type="protein sequence ID" value="SQI36857.1"/>
    <property type="molecule type" value="Genomic_DNA"/>
</dbReference>
<dbReference type="InterPro" id="IPR007484">
    <property type="entry name" value="Peptidase_M28"/>
</dbReference>
<dbReference type="PANTHER" id="PTHR12147:SF26">
    <property type="entry name" value="PEPTIDASE M28 DOMAIN-CONTAINING PROTEIN"/>
    <property type="match status" value="1"/>
</dbReference>
<keyword evidence="3" id="KW-0378">Hydrolase</keyword>
<keyword evidence="4" id="KW-1185">Reference proteome</keyword>
<dbReference type="Gene3D" id="3.40.630.10">
    <property type="entry name" value="Zn peptidases"/>
    <property type="match status" value="1"/>
</dbReference>
<sequence>MARGLWGQAGPTIAVVLLLVAGCASDDAASVGVDDGSRESSLDPYTFADTVRIDAVTAHLTELERIAAEHDGNRALATSGYDASVDYVAGSLRDAGFEVQTPEFDVSTFEVETETLDAGGRSLDVRALGFSPSTGPDGLTARPVRIPADETPGCEPADYDGIEGVAGSVVLVDRGSCTFAVKEQVAADRGAAALLVVNSEDAPLSDAGLAEDTDPRIPVGGLAAGEADAVAAAQTLTLVLDTTTERRSSRNVIAETTTGSPDDVVVVGAHLDSVPEGPGINDNGTGVASVLETALQLGAEPVVANKVRFAFWGAEEVGLVGSTRYVQGLSDDERDDIALYLNFDMLGSPNPGYLVFDGDDSDREGEGPGPDGSAGIERTFARFLGERGITVSGTDFDGRSDYGPFVAAGIPAGGVFSGADDVKSDEQAALWGGTAGETFDPNYHTAQDDTTNVDRAALAAAAASVGYGTAFYAQSVEGPDGVPVGDARVQARETFTE</sequence>
<dbReference type="GO" id="GO:0006508">
    <property type="term" value="P:proteolysis"/>
    <property type="evidence" value="ECO:0007669"/>
    <property type="project" value="InterPro"/>
</dbReference>
<keyword evidence="3" id="KW-0645">Protease</keyword>